<protein>
    <submittedName>
        <fullName evidence="2">Uncharacterized protein</fullName>
    </submittedName>
</protein>
<organism evidence="2 3">
    <name type="scientific">Defluviimonas salinarum</name>
    <dbReference type="NCBI Taxonomy" id="2992147"/>
    <lineage>
        <taxon>Bacteria</taxon>
        <taxon>Pseudomonadati</taxon>
        <taxon>Pseudomonadota</taxon>
        <taxon>Alphaproteobacteria</taxon>
        <taxon>Rhodobacterales</taxon>
        <taxon>Paracoccaceae</taxon>
        <taxon>Albidovulum</taxon>
    </lineage>
</organism>
<accession>A0ABT3IXG6</accession>
<dbReference type="RefSeq" id="WP_264770725.1">
    <property type="nucleotide sequence ID" value="NZ_JAPDOG010000001.1"/>
</dbReference>
<name>A0ABT3IXG6_9RHOB</name>
<comment type="caution">
    <text evidence="2">The sequence shown here is derived from an EMBL/GenBank/DDBJ whole genome shotgun (WGS) entry which is preliminary data.</text>
</comment>
<reference evidence="2 3" key="1">
    <citation type="submission" date="2022-10" db="EMBL/GenBank/DDBJ databases">
        <title>Defluviimonas sp. CAU 1641 isolated from mud.</title>
        <authorList>
            <person name="Kim W."/>
        </authorList>
    </citation>
    <scope>NUCLEOTIDE SEQUENCE [LARGE SCALE GENOMIC DNA]</scope>
    <source>
        <strain evidence="2 3">CAU 1641</strain>
    </source>
</reference>
<dbReference type="EMBL" id="JAPDOG010000001">
    <property type="protein sequence ID" value="MCW3780066.1"/>
    <property type="molecule type" value="Genomic_DNA"/>
</dbReference>
<evidence type="ECO:0000313" key="2">
    <source>
        <dbReference type="EMBL" id="MCW3780066.1"/>
    </source>
</evidence>
<feature type="region of interest" description="Disordered" evidence="1">
    <location>
        <begin position="1"/>
        <end position="60"/>
    </location>
</feature>
<evidence type="ECO:0000313" key="3">
    <source>
        <dbReference type="Proteomes" id="UP001207582"/>
    </source>
</evidence>
<feature type="compositionally biased region" description="Polar residues" evidence="1">
    <location>
        <begin position="16"/>
        <end position="40"/>
    </location>
</feature>
<proteinExistence type="predicted"/>
<dbReference type="Proteomes" id="UP001207582">
    <property type="component" value="Unassembled WGS sequence"/>
</dbReference>
<keyword evidence="3" id="KW-1185">Reference proteome</keyword>
<evidence type="ECO:0000256" key="1">
    <source>
        <dbReference type="SAM" id="MobiDB-lite"/>
    </source>
</evidence>
<sequence>MEYPRQMDAGQERSEQTSVGTPRPRQQSAEQPVSRQQQQSEGERVSGQMGATIFTDWASI</sequence>
<gene>
    <name evidence="2" type="ORF">OM960_00510</name>
</gene>